<reference evidence="1 2" key="1">
    <citation type="journal article" date="2018" name="Mol. Biol. Evol.">
        <title>Broad Genomic Sampling Reveals a Smut Pathogenic Ancestry of the Fungal Clade Ustilaginomycotina.</title>
        <authorList>
            <person name="Kijpornyongpan T."/>
            <person name="Mondo S.J."/>
            <person name="Barry K."/>
            <person name="Sandor L."/>
            <person name="Lee J."/>
            <person name="Lipzen A."/>
            <person name="Pangilinan J."/>
            <person name="LaButti K."/>
            <person name="Hainaut M."/>
            <person name="Henrissat B."/>
            <person name="Grigoriev I.V."/>
            <person name="Spatafora J.W."/>
            <person name="Aime M.C."/>
        </authorList>
    </citation>
    <scope>NUCLEOTIDE SEQUENCE [LARGE SCALE GENOMIC DNA]</scope>
    <source>
        <strain evidence="1 2">SA 807</strain>
    </source>
</reference>
<dbReference type="Proteomes" id="UP000245626">
    <property type="component" value="Unassembled WGS sequence"/>
</dbReference>
<evidence type="ECO:0000313" key="2">
    <source>
        <dbReference type="Proteomes" id="UP000245626"/>
    </source>
</evidence>
<accession>A0ACD0P260</accession>
<protein>
    <submittedName>
        <fullName evidence="1">Uncharacterized protein</fullName>
    </submittedName>
</protein>
<keyword evidence="2" id="KW-1185">Reference proteome</keyword>
<evidence type="ECO:0000313" key="1">
    <source>
        <dbReference type="EMBL" id="PWN52101.1"/>
    </source>
</evidence>
<sequence>MAAPSSSSTSPSYERGDSPLSQYEGADLKGSIPPGGPEQSRSGRGQQAANPRKRSLSEEIIDFVGQSKRKRKKRIRYSCSECHRRKHKCDRQMPCGSCVDRGISDLCRPAEDNDQEDAQVKERIRLLEQAVVKLIRGDPVANRRDPLGIEDWGRRGHVGGGMTTTEGGAESSLMNRTEEGGGASHQDEAMILASLRDRIESGSEGVKFEEPSSRTVEKPSTSSDHGGNSHNSDVEGELARDGDGWYGAQAVPSVSKRAIATQVNGKRLTFSAESRGLPSSFQLRRLIKEGGAPEGILVDLVGQLPAKLQTERLIDVFFRDINECMNPIDEADFRRSYNNTCGFLWDRKAQFGEGGARHISFLALLLIIVATVLLSQPPDMGSEVDGSEASVRLCHAAARSISVATAIKADDLNLVHAYLYLSRFFIVQRKAKQGWSTLGSAIRAAQAIGLHRDGRRLGLDGVATEKRRRAWSLVYYADKTTSMLLGRPQAIHESCCDTLPPSAVELPAKPLAGSSRLTGTNSPGVYIFVRLRHELARITGKVIDHFQNVSTPRRYTNVLAIDAELENFRRALPSIYRLEVETGNSQERDRFDALCPWLPFHRFLLNMEWCFVRIALHRPYFIANSEKYAQSKALALESAKADRNARIEFRSKVSWGRDRARKTFLAGLFRYFNATLTFGIALLMKPRGPEASEYRSYLEEFVELHRHQKEDPDQMNKQEVEIIQLFLAKASNPASSVKSDSHATRKRAASSSSRAKGGGGGGGKGDDGAQSLNQKLVSKHDQATGAVSSADGGDQGPRETNRAAAQFQGVDQSPGVTSLTEPTPPNQTPTQMLGNNQWPFSPGSFTDEEQNEPGFAQYILNTLQIYDTENQSSPDALSVIPRLGGNAGGEDSGRPSSHSGASVQQQQQHHHHPHSRQGREQAGLGDEGSGFNLVGRGMSGGGAQTEESTLGFDFGSIASPQHLLSGFDYSTFQSTSFAEITGNQDDPSLHQTYNGRQAGTRHDFGGVPGGGERTGHPGATGSMMSANVNNFTSWLQMIDAIVPSQQQGNSGANAAGEHGSSSSTS</sequence>
<gene>
    <name evidence="1" type="ORF">IE53DRAFT_378431</name>
</gene>
<proteinExistence type="predicted"/>
<name>A0ACD0P260_9BASI</name>
<dbReference type="EMBL" id="KZ819797">
    <property type="protein sequence ID" value="PWN52101.1"/>
    <property type="molecule type" value="Genomic_DNA"/>
</dbReference>
<organism evidence="1 2">
    <name type="scientific">Violaceomyces palustris</name>
    <dbReference type="NCBI Taxonomy" id="1673888"/>
    <lineage>
        <taxon>Eukaryota</taxon>
        <taxon>Fungi</taxon>
        <taxon>Dikarya</taxon>
        <taxon>Basidiomycota</taxon>
        <taxon>Ustilaginomycotina</taxon>
        <taxon>Ustilaginomycetes</taxon>
        <taxon>Violaceomycetales</taxon>
        <taxon>Violaceomycetaceae</taxon>
        <taxon>Violaceomyces</taxon>
    </lineage>
</organism>